<comment type="caution">
    <text evidence="1">The sequence shown here is derived from an EMBL/GenBank/DDBJ whole genome shotgun (WGS) entry which is preliminary data.</text>
</comment>
<name>A0A8H5G3L5_9AGAR</name>
<dbReference type="Proteomes" id="UP000559256">
    <property type="component" value="Unassembled WGS sequence"/>
</dbReference>
<evidence type="ECO:0000313" key="2">
    <source>
        <dbReference type="Proteomes" id="UP000559256"/>
    </source>
</evidence>
<organism evidence="1 2">
    <name type="scientific">Tetrapyrgos nigripes</name>
    <dbReference type="NCBI Taxonomy" id="182062"/>
    <lineage>
        <taxon>Eukaryota</taxon>
        <taxon>Fungi</taxon>
        <taxon>Dikarya</taxon>
        <taxon>Basidiomycota</taxon>
        <taxon>Agaricomycotina</taxon>
        <taxon>Agaricomycetes</taxon>
        <taxon>Agaricomycetidae</taxon>
        <taxon>Agaricales</taxon>
        <taxon>Marasmiineae</taxon>
        <taxon>Marasmiaceae</taxon>
        <taxon>Tetrapyrgos</taxon>
    </lineage>
</organism>
<gene>
    <name evidence="1" type="ORF">D9758_007535</name>
</gene>
<reference evidence="1 2" key="1">
    <citation type="journal article" date="2020" name="ISME J.">
        <title>Uncovering the hidden diversity of litter-decomposition mechanisms in mushroom-forming fungi.</title>
        <authorList>
            <person name="Floudas D."/>
            <person name="Bentzer J."/>
            <person name="Ahren D."/>
            <person name="Johansson T."/>
            <person name="Persson P."/>
            <person name="Tunlid A."/>
        </authorList>
    </citation>
    <scope>NUCLEOTIDE SEQUENCE [LARGE SCALE GENOMIC DNA]</scope>
    <source>
        <strain evidence="1 2">CBS 291.85</strain>
    </source>
</reference>
<dbReference type="OrthoDB" id="2623028at2759"/>
<dbReference type="Gene3D" id="3.30.40.10">
    <property type="entry name" value="Zinc/RING finger domain, C3HC4 (zinc finger)"/>
    <property type="match status" value="1"/>
</dbReference>
<protein>
    <submittedName>
        <fullName evidence="1">Uncharacterized protein</fullName>
    </submittedName>
</protein>
<accession>A0A8H5G3L5</accession>
<dbReference type="SUPFAM" id="SSF57850">
    <property type="entry name" value="RING/U-box"/>
    <property type="match status" value="1"/>
</dbReference>
<evidence type="ECO:0000313" key="1">
    <source>
        <dbReference type="EMBL" id="KAF5357704.1"/>
    </source>
</evidence>
<dbReference type="EMBL" id="JAACJM010000050">
    <property type="protein sequence ID" value="KAF5357704.1"/>
    <property type="molecule type" value="Genomic_DNA"/>
</dbReference>
<sequence length="204" mass="23290">MDDIPSSISNCSPSLQVEFVWGLGDIRRKLRDLSAIHPSRRAWQDACRDLNDLPPQAHKIADVLRRVGELSLPLKYDDDIVWKLLRIRMQAKKLRQQLVEIDRGRRDRIPVVRYIPCISDSPSEFNGPVPPEWLALFVHSNIPSVWIEDHNASCSICCEDFQEPPLAELDELGLGDDGERGASQPVKTLRQLPCRHVFHVSPFI</sequence>
<keyword evidence="2" id="KW-1185">Reference proteome</keyword>
<proteinExistence type="predicted"/>
<dbReference type="AlphaFoldDB" id="A0A8H5G3L5"/>
<dbReference type="InterPro" id="IPR013083">
    <property type="entry name" value="Znf_RING/FYVE/PHD"/>
</dbReference>